<evidence type="ECO:0000256" key="8">
    <source>
        <dbReference type="SAM" id="Phobius"/>
    </source>
</evidence>
<gene>
    <name evidence="9" type="ORF">GP486_007376</name>
</gene>
<evidence type="ECO:0000256" key="6">
    <source>
        <dbReference type="ARBA" id="ARBA00023136"/>
    </source>
</evidence>
<feature type="transmembrane region" description="Helical" evidence="8">
    <location>
        <begin position="20"/>
        <end position="42"/>
    </location>
</feature>
<dbReference type="AlphaFoldDB" id="A0A9P8IJI2"/>
<evidence type="ECO:0000256" key="2">
    <source>
        <dbReference type="ARBA" id="ARBA00005262"/>
    </source>
</evidence>
<proteinExistence type="inferred from homology"/>
<feature type="transmembrane region" description="Helical" evidence="8">
    <location>
        <begin position="358"/>
        <end position="391"/>
    </location>
</feature>
<dbReference type="PANTHER" id="PTHR33567:SF3">
    <property type="entry name" value="CHROMATE ION TRANSPORTER (EUROFUNG)"/>
    <property type="match status" value="1"/>
</dbReference>
<organism evidence="9 10">
    <name type="scientific">Trichoglossum hirsutum</name>
    <dbReference type="NCBI Taxonomy" id="265104"/>
    <lineage>
        <taxon>Eukaryota</taxon>
        <taxon>Fungi</taxon>
        <taxon>Dikarya</taxon>
        <taxon>Ascomycota</taxon>
        <taxon>Pezizomycotina</taxon>
        <taxon>Geoglossomycetes</taxon>
        <taxon>Geoglossales</taxon>
        <taxon>Geoglossaceae</taxon>
        <taxon>Trichoglossum</taxon>
    </lineage>
</organism>
<comment type="caution">
    <text evidence="9">The sequence shown here is derived from an EMBL/GenBank/DDBJ whole genome shotgun (WGS) entry which is preliminary data.</text>
</comment>
<accession>A0A9P8IJI2</accession>
<reference evidence="9" key="1">
    <citation type="submission" date="2021-03" db="EMBL/GenBank/DDBJ databases">
        <title>Comparative genomics and phylogenomic investigation of the class Geoglossomycetes provide insights into ecological specialization and systematics.</title>
        <authorList>
            <person name="Melie T."/>
            <person name="Pirro S."/>
            <person name="Miller A.N."/>
            <person name="Quandt A."/>
        </authorList>
    </citation>
    <scope>NUCLEOTIDE SEQUENCE</scope>
    <source>
        <strain evidence="9">CAQ_001_2017</strain>
    </source>
</reference>
<dbReference type="Proteomes" id="UP000750711">
    <property type="component" value="Unassembled WGS sequence"/>
</dbReference>
<evidence type="ECO:0000256" key="1">
    <source>
        <dbReference type="ARBA" id="ARBA00004651"/>
    </source>
</evidence>
<keyword evidence="3" id="KW-1003">Cell membrane</keyword>
<feature type="compositionally biased region" description="Low complexity" evidence="7">
    <location>
        <begin position="154"/>
        <end position="167"/>
    </location>
</feature>
<keyword evidence="4 8" id="KW-0812">Transmembrane</keyword>
<feature type="transmembrane region" description="Helical" evidence="8">
    <location>
        <begin position="177"/>
        <end position="199"/>
    </location>
</feature>
<feature type="compositionally biased region" description="Low complexity" evidence="7">
    <location>
        <begin position="121"/>
        <end position="131"/>
    </location>
</feature>
<evidence type="ECO:0000256" key="4">
    <source>
        <dbReference type="ARBA" id="ARBA00022692"/>
    </source>
</evidence>
<evidence type="ECO:0000256" key="3">
    <source>
        <dbReference type="ARBA" id="ARBA00022475"/>
    </source>
</evidence>
<dbReference type="EMBL" id="JAGHQM010002048">
    <property type="protein sequence ID" value="KAH0551408.1"/>
    <property type="molecule type" value="Genomic_DNA"/>
</dbReference>
<keyword evidence="6 8" id="KW-0472">Membrane</keyword>
<feature type="transmembrane region" description="Helical" evidence="8">
    <location>
        <begin position="63"/>
        <end position="85"/>
    </location>
</feature>
<dbReference type="Pfam" id="PF02417">
    <property type="entry name" value="Chromate_transp"/>
    <property type="match status" value="1"/>
</dbReference>
<dbReference type="PANTHER" id="PTHR33567">
    <property type="entry name" value="CHROMATE ION TRANSPORTER (EUROFUNG)"/>
    <property type="match status" value="1"/>
</dbReference>
<keyword evidence="10" id="KW-1185">Reference proteome</keyword>
<sequence length="397" mass="42706">MYGLSLGVSHIGTSLPVPVYALLSGLNAAIVGIIALAAVQLAQKAITDKLTRILVFAGGTAGMLYNALWYFPALMAAAGVVTVLWDARREGWWRKRDVEDTAAMGGEEMREVEPAAPPRPSTSSRTTQRSGGAAGSLRRVGTPTDALDQPPDHPSTLPATTASSTTSPSTLVFSWKFGLSVIAFFFLTFIPIMTLRGVLRNPKAQAFKLFANFYLAGTIIFGGGPVVIPLLREYIVAEGWVSPRDFLLGLAIIQAFPGPNFNFAVYLGSLAALNIPNISTPIGALIGYIGIFFPGVVLFIGTVGIWRSIRRWRWVVSCLRGINASAVGLVYTAVYRLWRIGFVDQAFQNGGSLEQDPWWVVVAATSFVGGMWFDVSAWVAILLGGVMGIVWFGVVKT</sequence>
<dbReference type="GO" id="GO:0005886">
    <property type="term" value="C:plasma membrane"/>
    <property type="evidence" value="ECO:0007669"/>
    <property type="project" value="UniProtKB-SubCell"/>
</dbReference>
<evidence type="ECO:0000256" key="7">
    <source>
        <dbReference type="SAM" id="MobiDB-lite"/>
    </source>
</evidence>
<evidence type="ECO:0008006" key="11">
    <source>
        <dbReference type="Google" id="ProtNLM"/>
    </source>
</evidence>
<comment type="subcellular location">
    <subcellularLocation>
        <location evidence="1">Cell membrane</location>
        <topology evidence="1">Multi-pass membrane protein</topology>
    </subcellularLocation>
</comment>
<dbReference type="GO" id="GO:0015109">
    <property type="term" value="F:chromate transmembrane transporter activity"/>
    <property type="evidence" value="ECO:0007669"/>
    <property type="project" value="InterPro"/>
</dbReference>
<protein>
    <recommendedName>
        <fullName evidence="11">Chromate ion transporter</fullName>
    </recommendedName>
</protein>
<feature type="transmembrane region" description="Helical" evidence="8">
    <location>
        <begin position="318"/>
        <end position="338"/>
    </location>
</feature>
<feature type="transmembrane region" description="Helical" evidence="8">
    <location>
        <begin position="285"/>
        <end position="306"/>
    </location>
</feature>
<dbReference type="PIRSF" id="PIRSF004810">
    <property type="entry name" value="ChrA"/>
    <property type="match status" value="1"/>
</dbReference>
<keyword evidence="5 8" id="KW-1133">Transmembrane helix</keyword>
<dbReference type="InterPro" id="IPR014047">
    <property type="entry name" value="Chr_Tranpt_l_chain"/>
</dbReference>
<feature type="region of interest" description="Disordered" evidence="7">
    <location>
        <begin position="103"/>
        <end position="167"/>
    </location>
</feature>
<name>A0A9P8IJI2_9PEZI</name>
<comment type="similarity">
    <text evidence="2">Belongs to the chromate ion transporter (CHR) (TC 2.A.51) family.</text>
</comment>
<evidence type="ECO:0000313" key="9">
    <source>
        <dbReference type="EMBL" id="KAH0551408.1"/>
    </source>
</evidence>
<feature type="transmembrane region" description="Helical" evidence="8">
    <location>
        <begin position="211"/>
        <end position="231"/>
    </location>
</feature>
<evidence type="ECO:0000256" key="5">
    <source>
        <dbReference type="ARBA" id="ARBA00022989"/>
    </source>
</evidence>
<dbReference type="InterPro" id="IPR003370">
    <property type="entry name" value="Chromate_transpt"/>
</dbReference>
<evidence type="ECO:0000313" key="10">
    <source>
        <dbReference type="Proteomes" id="UP000750711"/>
    </source>
</evidence>